<dbReference type="GeneTree" id="ENSGT00940000165023"/>
<dbReference type="PANTHER" id="PTHR31635">
    <property type="entry name" value="REVERSE TRANSCRIPTASE DOMAIN-CONTAINING PROTEIN-RELATED"/>
    <property type="match status" value="1"/>
</dbReference>
<sequence length="268" mass="29578">LGLRPGCDNAHFIFGVRQGCPLSPLLFNLLLEPLAAALRHSDLISPHPSERCPSVSLYADDLLLYLGNAPVDLPHVLNLFQTYESLSGYRINWAKSSLLPLNPSCHSSSLPPSIPQAVSFRYLGLDYPSGIKASISSWSSLPLSFRARLAVKMNVLARINFISSMLPLSPPPGYWASVKSAISTFLWDGKRPSVRHSALIRDRLDGGVSLPDFEIYHLAFTLRPVWSWISPPQHPPAWLPIEAEYALPHLCSQIIPHSPETPSHGLRA</sequence>
<dbReference type="AlphaFoldDB" id="A0A3B3TBN1"/>
<evidence type="ECO:0000259" key="1">
    <source>
        <dbReference type="PROSITE" id="PS50878"/>
    </source>
</evidence>
<keyword evidence="3" id="KW-1185">Reference proteome</keyword>
<dbReference type="PANTHER" id="PTHR31635:SF196">
    <property type="entry name" value="REVERSE TRANSCRIPTASE DOMAIN-CONTAINING PROTEIN-RELATED"/>
    <property type="match status" value="1"/>
</dbReference>
<accession>A0A3B3TBN1</accession>
<reference evidence="2" key="2">
    <citation type="submission" date="2025-09" db="UniProtKB">
        <authorList>
            <consortium name="Ensembl"/>
        </authorList>
    </citation>
    <scope>IDENTIFICATION</scope>
</reference>
<dbReference type="PROSITE" id="PS50878">
    <property type="entry name" value="RT_POL"/>
    <property type="match status" value="1"/>
</dbReference>
<evidence type="ECO:0000313" key="3">
    <source>
        <dbReference type="Proteomes" id="UP000261540"/>
    </source>
</evidence>
<organism evidence="2 3">
    <name type="scientific">Paramormyrops kingsleyae</name>
    <dbReference type="NCBI Taxonomy" id="1676925"/>
    <lineage>
        <taxon>Eukaryota</taxon>
        <taxon>Metazoa</taxon>
        <taxon>Chordata</taxon>
        <taxon>Craniata</taxon>
        <taxon>Vertebrata</taxon>
        <taxon>Euteleostomi</taxon>
        <taxon>Actinopterygii</taxon>
        <taxon>Neopterygii</taxon>
        <taxon>Teleostei</taxon>
        <taxon>Osteoglossocephala</taxon>
        <taxon>Osteoglossomorpha</taxon>
        <taxon>Osteoglossiformes</taxon>
        <taxon>Mormyridae</taxon>
        <taxon>Paramormyrops</taxon>
    </lineage>
</organism>
<feature type="domain" description="Reverse transcriptase" evidence="1">
    <location>
        <begin position="1"/>
        <end position="127"/>
    </location>
</feature>
<protein>
    <recommendedName>
        <fullName evidence="1">Reverse transcriptase domain-containing protein</fullName>
    </recommendedName>
</protein>
<dbReference type="Ensembl" id="ENSPKIT00000021083.1">
    <property type="protein sequence ID" value="ENSPKIP00000040065.1"/>
    <property type="gene ID" value="ENSPKIG00000017177.1"/>
</dbReference>
<reference evidence="2" key="1">
    <citation type="submission" date="2025-08" db="UniProtKB">
        <authorList>
            <consortium name="Ensembl"/>
        </authorList>
    </citation>
    <scope>IDENTIFICATION</scope>
</reference>
<dbReference type="InterPro" id="IPR000477">
    <property type="entry name" value="RT_dom"/>
</dbReference>
<dbReference type="STRING" id="1676925.ENSPKIP00000040065"/>
<evidence type="ECO:0000313" key="2">
    <source>
        <dbReference type="Ensembl" id="ENSPKIP00000040065.1"/>
    </source>
</evidence>
<name>A0A3B3TBN1_9TELE</name>
<dbReference type="SUPFAM" id="SSF56672">
    <property type="entry name" value="DNA/RNA polymerases"/>
    <property type="match status" value="1"/>
</dbReference>
<dbReference type="Pfam" id="PF00078">
    <property type="entry name" value="RVT_1"/>
    <property type="match status" value="1"/>
</dbReference>
<dbReference type="Proteomes" id="UP000261540">
    <property type="component" value="Unplaced"/>
</dbReference>
<proteinExistence type="predicted"/>
<dbReference type="InterPro" id="IPR043502">
    <property type="entry name" value="DNA/RNA_pol_sf"/>
</dbReference>